<evidence type="ECO:0000256" key="1">
    <source>
        <dbReference type="SAM" id="MobiDB-lite"/>
    </source>
</evidence>
<name>A0A5B7EH63_PORTR</name>
<reference evidence="2 3" key="1">
    <citation type="submission" date="2019-05" db="EMBL/GenBank/DDBJ databases">
        <title>Another draft genome of Portunus trituberculatus and its Hox gene families provides insights of decapod evolution.</title>
        <authorList>
            <person name="Jeong J.-H."/>
            <person name="Song I."/>
            <person name="Kim S."/>
            <person name="Choi T."/>
            <person name="Kim D."/>
            <person name="Ryu S."/>
            <person name="Kim W."/>
        </authorList>
    </citation>
    <scope>NUCLEOTIDE SEQUENCE [LARGE SCALE GENOMIC DNA]</scope>
    <source>
        <tissue evidence="2">Muscle</tissue>
    </source>
</reference>
<feature type="region of interest" description="Disordered" evidence="1">
    <location>
        <begin position="54"/>
        <end position="80"/>
    </location>
</feature>
<evidence type="ECO:0000313" key="3">
    <source>
        <dbReference type="Proteomes" id="UP000324222"/>
    </source>
</evidence>
<sequence length="80" mass="8750">MLSSGTFQLSSHLSTQQLTTLLITPRLTTGLNVTTLMGELAPLSHSVLKMRSLPCLPPPASPPQTPRHPEYSRQIMPSKE</sequence>
<accession>A0A5B7EH63</accession>
<comment type="caution">
    <text evidence="2">The sequence shown here is derived from an EMBL/GenBank/DDBJ whole genome shotgun (WGS) entry which is preliminary data.</text>
</comment>
<proteinExistence type="predicted"/>
<gene>
    <name evidence="2" type="ORF">E2C01_025703</name>
</gene>
<protein>
    <submittedName>
        <fullName evidence="2">Uncharacterized protein</fullName>
    </submittedName>
</protein>
<feature type="compositionally biased region" description="Pro residues" evidence="1">
    <location>
        <begin position="55"/>
        <end position="66"/>
    </location>
</feature>
<dbReference type="EMBL" id="VSRR010002618">
    <property type="protein sequence ID" value="MPC32393.1"/>
    <property type="molecule type" value="Genomic_DNA"/>
</dbReference>
<evidence type="ECO:0000313" key="2">
    <source>
        <dbReference type="EMBL" id="MPC32393.1"/>
    </source>
</evidence>
<keyword evidence="3" id="KW-1185">Reference proteome</keyword>
<dbReference type="Proteomes" id="UP000324222">
    <property type="component" value="Unassembled WGS sequence"/>
</dbReference>
<organism evidence="2 3">
    <name type="scientific">Portunus trituberculatus</name>
    <name type="common">Swimming crab</name>
    <name type="synonym">Neptunus trituberculatus</name>
    <dbReference type="NCBI Taxonomy" id="210409"/>
    <lineage>
        <taxon>Eukaryota</taxon>
        <taxon>Metazoa</taxon>
        <taxon>Ecdysozoa</taxon>
        <taxon>Arthropoda</taxon>
        <taxon>Crustacea</taxon>
        <taxon>Multicrustacea</taxon>
        <taxon>Malacostraca</taxon>
        <taxon>Eumalacostraca</taxon>
        <taxon>Eucarida</taxon>
        <taxon>Decapoda</taxon>
        <taxon>Pleocyemata</taxon>
        <taxon>Brachyura</taxon>
        <taxon>Eubrachyura</taxon>
        <taxon>Portunoidea</taxon>
        <taxon>Portunidae</taxon>
        <taxon>Portuninae</taxon>
        <taxon>Portunus</taxon>
    </lineage>
</organism>
<dbReference type="AlphaFoldDB" id="A0A5B7EH63"/>